<dbReference type="AlphaFoldDB" id="A0A3D9C268"/>
<feature type="transmembrane region" description="Helical" evidence="2">
    <location>
        <begin position="12"/>
        <end position="29"/>
    </location>
</feature>
<gene>
    <name evidence="4" type="ORF">DRF65_23195</name>
</gene>
<proteinExistence type="predicted"/>
<dbReference type="Gene3D" id="3.50.50.60">
    <property type="entry name" value="FAD/NAD(P)-binding domain"/>
    <property type="match status" value="2"/>
</dbReference>
<evidence type="ECO:0000256" key="1">
    <source>
        <dbReference type="ARBA" id="ARBA00023002"/>
    </source>
</evidence>
<dbReference type="InterPro" id="IPR002938">
    <property type="entry name" value="FAD-bd"/>
</dbReference>
<dbReference type="GO" id="GO:0071949">
    <property type="term" value="F:FAD binding"/>
    <property type="evidence" value="ECO:0007669"/>
    <property type="project" value="InterPro"/>
</dbReference>
<reference evidence="5" key="1">
    <citation type="submission" date="2018-06" db="EMBL/GenBank/DDBJ databases">
        <authorList>
            <person name="Lum Nde A."/>
            <person name="Hugo C."/>
        </authorList>
    </citation>
    <scope>NUCLEOTIDE SEQUENCE [LARGE SCALE GENOMIC DNA]</scope>
    <source>
        <strain evidence="5">1_F178</strain>
    </source>
</reference>
<evidence type="ECO:0000259" key="3">
    <source>
        <dbReference type="Pfam" id="PF01494"/>
    </source>
</evidence>
<dbReference type="Proteomes" id="UP000256686">
    <property type="component" value="Unassembled WGS sequence"/>
</dbReference>
<dbReference type="InterPro" id="IPR036188">
    <property type="entry name" value="FAD/NAD-bd_sf"/>
</dbReference>
<dbReference type="PRINTS" id="PR00420">
    <property type="entry name" value="RNGMNOXGNASE"/>
</dbReference>
<dbReference type="RefSeq" id="WP_115973106.1">
    <property type="nucleotide sequence ID" value="NZ_QNVT01000030.1"/>
</dbReference>
<keyword evidence="2" id="KW-0472">Membrane</keyword>
<evidence type="ECO:0000256" key="2">
    <source>
        <dbReference type="SAM" id="Phobius"/>
    </source>
</evidence>
<dbReference type="GO" id="GO:0019622">
    <property type="term" value="P:3-(3-hydroxy)phenylpropionate catabolic process"/>
    <property type="evidence" value="ECO:0007669"/>
    <property type="project" value="TreeGrafter"/>
</dbReference>
<organism evidence="4 5">
    <name type="scientific">Chryseobacterium pennae</name>
    <dbReference type="NCBI Taxonomy" id="2258962"/>
    <lineage>
        <taxon>Bacteria</taxon>
        <taxon>Pseudomonadati</taxon>
        <taxon>Bacteroidota</taxon>
        <taxon>Flavobacteriia</taxon>
        <taxon>Flavobacteriales</taxon>
        <taxon>Weeksellaceae</taxon>
        <taxon>Chryseobacterium group</taxon>
        <taxon>Chryseobacterium</taxon>
    </lineage>
</organism>
<dbReference type="PANTHER" id="PTHR43476:SF3">
    <property type="entry name" value="FAD-BINDING MONOOXYGENASE"/>
    <property type="match status" value="1"/>
</dbReference>
<dbReference type="PANTHER" id="PTHR43476">
    <property type="entry name" value="3-(3-HYDROXY-PHENYL)PROPIONATE/3-HYDROXYCINNAMIC ACID HYDROXYLASE"/>
    <property type="match status" value="1"/>
</dbReference>
<dbReference type="Gene3D" id="3.30.9.10">
    <property type="entry name" value="D-Amino Acid Oxidase, subunit A, domain 2"/>
    <property type="match status" value="2"/>
</dbReference>
<keyword evidence="2" id="KW-0812">Transmembrane</keyword>
<dbReference type="SUPFAM" id="SSF51905">
    <property type="entry name" value="FAD/NAD(P)-binding domain"/>
    <property type="match status" value="1"/>
</dbReference>
<comment type="caution">
    <text evidence="4">The sequence shown here is derived from an EMBL/GenBank/DDBJ whole genome shotgun (WGS) entry which is preliminary data.</text>
</comment>
<dbReference type="Pfam" id="PF01494">
    <property type="entry name" value="FAD_binding_3"/>
    <property type="match status" value="1"/>
</dbReference>
<sequence length="384" mass="43556">MNQNPKYKEYDACIVGAGIAGIFLAWLLGSQGKKILILEKNAKVNMNGADILKPSGINVLEKHGMLQELMNKECRVRNHLSVFHDGIQVDHINYKAENERGYFMVCPYSVLLETIYDKIQAIETVELLVNQSVSKINEVENGVYVTLNSEEEIFSNILIGADGTKSIVREYAGIKAHFDYYDHVMYFNKYPITSSVEELNRLYVDKNGGLAYFYPINNTEARCILGFNMEEGKNLKESGNKETLIKRLKTFVTQSDDMLNQINSLDNFLTFPLCRMHSEQYFKGRILLLGNAAHSIHPITGQGMNLAIEDTGELFIWLSKYFNSEISLEEALADYQEQRFELNSKVLAYGHRLAGSFGSAEDFMNSLNSKIQTSSRDLSILNKI</sequence>
<keyword evidence="1" id="KW-0560">Oxidoreductase</keyword>
<dbReference type="GO" id="GO:0008688">
    <property type="term" value="F:3-(3-hydroxyphenyl)propionate hydroxylase activity"/>
    <property type="evidence" value="ECO:0007669"/>
    <property type="project" value="TreeGrafter"/>
</dbReference>
<protein>
    <recommendedName>
        <fullName evidence="3">FAD-binding domain-containing protein</fullName>
    </recommendedName>
</protein>
<keyword evidence="2" id="KW-1133">Transmembrane helix</keyword>
<feature type="domain" description="FAD-binding" evidence="3">
    <location>
        <begin position="9"/>
        <end position="346"/>
    </location>
</feature>
<evidence type="ECO:0000313" key="5">
    <source>
        <dbReference type="Proteomes" id="UP000256686"/>
    </source>
</evidence>
<dbReference type="InterPro" id="IPR050631">
    <property type="entry name" value="PheA/TfdB_FAD_monoxygenase"/>
</dbReference>
<name>A0A3D9C268_9FLAO</name>
<accession>A0A3D9C268</accession>
<evidence type="ECO:0000313" key="4">
    <source>
        <dbReference type="EMBL" id="REC59963.1"/>
    </source>
</evidence>
<dbReference type="EMBL" id="QNVT01000030">
    <property type="protein sequence ID" value="REC59963.1"/>
    <property type="molecule type" value="Genomic_DNA"/>
</dbReference>
<keyword evidence="5" id="KW-1185">Reference proteome</keyword>